<dbReference type="RefSeq" id="WP_089556524.1">
    <property type="nucleotide sequence ID" value="NZ_CP022474.1"/>
</dbReference>
<name>A0AAC9UQR4_LATCU</name>
<accession>A0AAC9UQR4</accession>
<dbReference type="AlphaFoldDB" id="A0AAC9UQR4"/>
<gene>
    <name evidence="1" type="ORF">CG419_03880</name>
</gene>
<protein>
    <submittedName>
        <fullName evidence="1">Uncharacterized protein</fullName>
    </submittedName>
</protein>
<reference evidence="1 2" key="1">
    <citation type="submission" date="2017-07" db="EMBL/GenBank/DDBJ databases">
        <title>Lactobacillus curvatus MRS6 whole genome.</title>
        <authorList>
            <person name="Jans C."/>
            <person name="Lagler S."/>
            <person name="Lacroix C."/>
            <person name="Meile L."/>
            <person name="Stevens M.J.A."/>
        </authorList>
    </citation>
    <scope>NUCLEOTIDE SEQUENCE [LARGE SCALE GENOMIC DNA]</scope>
    <source>
        <strain evidence="1 2">MRS6</strain>
    </source>
</reference>
<sequence length="111" mass="12812">MSFYTEELMISKMFPNFTRIDTIATDYLGDQMVFTRDGDHFSDDGYFYNELEMIYPSKAKRICEAIARNNFCKFEDEAFVCDNQNHDEAVMALIKCGIAVGSCIQLIKMSK</sequence>
<organism evidence="1 2">
    <name type="scientific">Latilactobacillus curvatus</name>
    <name type="common">Lactobacillus curvatus</name>
    <dbReference type="NCBI Taxonomy" id="28038"/>
    <lineage>
        <taxon>Bacteria</taxon>
        <taxon>Bacillati</taxon>
        <taxon>Bacillota</taxon>
        <taxon>Bacilli</taxon>
        <taxon>Lactobacillales</taxon>
        <taxon>Lactobacillaceae</taxon>
        <taxon>Latilactobacillus</taxon>
    </lineage>
</organism>
<dbReference type="Proteomes" id="UP000199749">
    <property type="component" value="Chromosome"/>
</dbReference>
<evidence type="ECO:0000313" key="1">
    <source>
        <dbReference type="EMBL" id="ASN59814.1"/>
    </source>
</evidence>
<proteinExistence type="predicted"/>
<evidence type="ECO:0000313" key="2">
    <source>
        <dbReference type="Proteomes" id="UP000199749"/>
    </source>
</evidence>
<dbReference type="EMBL" id="CP022474">
    <property type="protein sequence ID" value="ASN59814.1"/>
    <property type="molecule type" value="Genomic_DNA"/>
</dbReference>